<dbReference type="OrthoDB" id="2210at2759"/>
<protein>
    <recommendedName>
        <fullName evidence="3">CHCH domain-containing protein</fullName>
    </recommendedName>
</protein>
<dbReference type="Proteomes" id="UP000193642">
    <property type="component" value="Unassembled WGS sequence"/>
</dbReference>
<keyword evidence="2" id="KW-1185">Reference proteome</keyword>
<evidence type="ECO:0000313" key="2">
    <source>
        <dbReference type="Proteomes" id="UP000193642"/>
    </source>
</evidence>
<feature type="non-terminal residue" evidence="1">
    <location>
        <position position="1"/>
    </location>
</feature>
<sequence length="51" mass="5517">KPLTMRPAKMMRASPCATEISTLFNCWRALEVDAKGCMESARALAGCMAVP</sequence>
<dbReference type="AlphaFoldDB" id="A0A1Y2CE27"/>
<feature type="non-terminal residue" evidence="1">
    <location>
        <position position="51"/>
    </location>
</feature>
<comment type="caution">
    <text evidence="1">The sequence shown here is derived from an EMBL/GenBank/DDBJ whole genome shotgun (WGS) entry which is preliminary data.</text>
</comment>
<organism evidence="1 2">
    <name type="scientific">Rhizoclosmatium globosum</name>
    <dbReference type="NCBI Taxonomy" id="329046"/>
    <lineage>
        <taxon>Eukaryota</taxon>
        <taxon>Fungi</taxon>
        <taxon>Fungi incertae sedis</taxon>
        <taxon>Chytridiomycota</taxon>
        <taxon>Chytridiomycota incertae sedis</taxon>
        <taxon>Chytridiomycetes</taxon>
        <taxon>Chytridiales</taxon>
        <taxon>Chytriomycetaceae</taxon>
        <taxon>Rhizoclosmatium</taxon>
    </lineage>
</organism>
<evidence type="ECO:0008006" key="3">
    <source>
        <dbReference type="Google" id="ProtNLM"/>
    </source>
</evidence>
<reference evidence="1 2" key="1">
    <citation type="submission" date="2016-07" db="EMBL/GenBank/DDBJ databases">
        <title>Pervasive Adenine N6-methylation of Active Genes in Fungi.</title>
        <authorList>
            <consortium name="DOE Joint Genome Institute"/>
            <person name="Mondo S.J."/>
            <person name="Dannebaum R.O."/>
            <person name="Kuo R.C."/>
            <person name="Labutti K."/>
            <person name="Haridas S."/>
            <person name="Kuo A."/>
            <person name="Salamov A."/>
            <person name="Ahrendt S.R."/>
            <person name="Lipzen A."/>
            <person name="Sullivan W."/>
            <person name="Andreopoulos W.B."/>
            <person name="Clum A."/>
            <person name="Lindquist E."/>
            <person name="Daum C."/>
            <person name="Ramamoorthy G.K."/>
            <person name="Gryganskyi A."/>
            <person name="Culley D."/>
            <person name="Magnuson J.K."/>
            <person name="James T.Y."/>
            <person name="O'Malley M.A."/>
            <person name="Stajich J.E."/>
            <person name="Spatafora J.W."/>
            <person name="Visel A."/>
            <person name="Grigoriev I.V."/>
        </authorList>
    </citation>
    <scope>NUCLEOTIDE SEQUENCE [LARGE SCALE GENOMIC DNA]</scope>
    <source>
        <strain evidence="1 2">JEL800</strain>
    </source>
</reference>
<dbReference type="EMBL" id="MCGO01000020">
    <property type="protein sequence ID" value="ORY45147.1"/>
    <property type="molecule type" value="Genomic_DNA"/>
</dbReference>
<accession>A0A1Y2CE27</accession>
<gene>
    <name evidence="1" type="ORF">BCR33DRAFT_634161</name>
</gene>
<evidence type="ECO:0000313" key="1">
    <source>
        <dbReference type="EMBL" id="ORY45147.1"/>
    </source>
</evidence>
<name>A0A1Y2CE27_9FUNG</name>
<proteinExistence type="predicted"/>